<evidence type="ECO:0000256" key="3">
    <source>
        <dbReference type="SAM" id="MobiDB-lite"/>
    </source>
</evidence>
<dbReference type="RefSeq" id="XP_017869070.1">
    <property type="nucleotide sequence ID" value="XM_018013581.1"/>
</dbReference>
<organism evidence="5 6">
    <name type="scientific">Drosophila arizonae</name>
    <name type="common">Fruit fly</name>
    <dbReference type="NCBI Taxonomy" id="7263"/>
    <lineage>
        <taxon>Eukaryota</taxon>
        <taxon>Metazoa</taxon>
        <taxon>Ecdysozoa</taxon>
        <taxon>Arthropoda</taxon>
        <taxon>Hexapoda</taxon>
        <taxon>Insecta</taxon>
        <taxon>Pterygota</taxon>
        <taxon>Neoptera</taxon>
        <taxon>Endopterygota</taxon>
        <taxon>Diptera</taxon>
        <taxon>Brachycera</taxon>
        <taxon>Muscomorpha</taxon>
        <taxon>Ephydroidea</taxon>
        <taxon>Drosophilidae</taxon>
        <taxon>Drosophila</taxon>
    </lineage>
</organism>
<dbReference type="InterPro" id="IPR033555">
    <property type="entry name" value="TFPT"/>
</dbReference>
<dbReference type="PANTHER" id="PTHR35084:SF1">
    <property type="entry name" value="TCF3 FUSION PARTNER"/>
    <property type="match status" value="1"/>
</dbReference>
<evidence type="ECO:0000256" key="1">
    <source>
        <dbReference type="ARBA" id="ARBA00004123"/>
    </source>
</evidence>
<evidence type="ECO:0000259" key="4">
    <source>
        <dbReference type="Pfam" id="PF24245"/>
    </source>
</evidence>
<comment type="subcellular location">
    <subcellularLocation>
        <location evidence="1">Nucleus</location>
    </subcellularLocation>
</comment>
<evidence type="ECO:0000313" key="5">
    <source>
        <dbReference type="Proteomes" id="UP000694904"/>
    </source>
</evidence>
<evidence type="ECO:0000256" key="2">
    <source>
        <dbReference type="ARBA" id="ARBA00023242"/>
    </source>
</evidence>
<dbReference type="Pfam" id="PF24245">
    <property type="entry name" value="INO80F"/>
    <property type="match status" value="1"/>
</dbReference>
<dbReference type="PANTHER" id="PTHR35084">
    <property type="entry name" value="TCF3 FUSION PARTNER"/>
    <property type="match status" value="1"/>
</dbReference>
<feature type="region of interest" description="Disordered" evidence="3">
    <location>
        <begin position="67"/>
        <end position="119"/>
    </location>
</feature>
<reference evidence="5" key="2">
    <citation type="journal article" date="2016" name="G3 (Bethesda)">
        <title>Genome Evolution in Three Species of Cactophilic Drosophila.</title>
        <authorList>
            <person name="Sanchez-Flores A."/>
            <person name="Penazola F."/>
            <person name="Carpinteyro-Ponce J."/>
            <person name="Nazario-Yepiz N."/>
            <person name="Abreu-Goodger C."/>
            <person name="Machado C.A."/>
            <person name="Markow T.A."/>
        </authorList>
    </citation>
    <scope>NUCLEOTIDE SEQUENCE [LARGE SCALE GENOMIC DNA]</scope>
</reference>
<evidence type="ECO:0000313" key="6">
    <source>
        <dbReference type="RefSeq" id="XP_017869070.1"/>
    </source>
</evidence>
<name>A0ABM1PPD4_DROAR</name>
<accession>A0ABM1PPD4</accession>
<reference evidence="5" key="1">
    <citation type="journal article" date="1997" name="Nucleic Acids Res.">
        <title>tRNAscan-SE: a program for improved detection of transfer RNA genes in genomic sequence.</title>
        <authorList>
            <person name="Lowe T.M."/>
            <person name="Eddy S.R."/>
        </authorList>
    </citation>
    <scope>NUCLEOTIDE SEQUENCE [LARGE SCALE GENOMIC DNA]</scope>
</reference>
<keyword evidence="2" id="KW-0539">Nucleus</keyword>
<keyword evidence="5" id="KW-1185">Reference proteome</keyword>
<feature type="domain" description="INO80 complex subunit F" evidence="4">
    <location>
        <begin position="10"/>
        <end position="56"/>
    </location>
</feature>
<dbReference type="InterPro" id="IPR056513">
    <property type="entry name" value="INO80F"/>
</dbReference>
<dbReference type="GeneID" id="108617799"/>
<sequence length="130" mass="15389">MTLNKKYETYKHLTEKIYTKCLQIQTENERSIMRVNEIKKLLRRRTYDVMLLKNKLDKYGDNWRSIPIMVPQPKGKPEQKRRGPKPKSKHVVSNTAAEVKDTTPRKPRKQRMKPQSNNLQIRTQLSIATA</sequence>
<protein>
    <submittedName>
        <fullName evidence="6">Uncharacterized protein LOC108617799</fullName>
    </submittedName>
</protein>
<reference evidence="6" key="3">
    <citation type="submission" date="2025-08" db="UniProtKB">
        <authorList>
            <consortium name="RefSeq"/>
        </authorList>
    </citation>
    <scope>IDENTIFICATION</scope>
    <source>
        <tissue evidence="6">Whole organism</tissue>
    </source>
</reference>
<gene>
    <name evidence="6" type="primary">LOC108617799</name>
</gene>
<proteinExistence type="predicted"/>
<dbReference type="Proteomes" id="UP000694904">
    <property type="component" value="Chromosome 6"/>
</dbReference>